<dbReference type="Gene3D" id="1.10.10.10">
    <property type="entry name" value="Winged helix-like DNA-binding domain superfamily/Winged helix DNA-binding domain"/>
    <property type="match status" value="1"/>
</dbReference>
<reference evidence="2 3" key="1">
    <citation type="journal article" date="2013" name="Genome Announc.">
        <title>Draft Genome Sequence of Cesiribacter andamanensis Strain AMV16T, Isolated from a Soil Sample from a Mud Volcano in the Andaman Islands, India.</title>
        <authorList>
            <person name="Shivaji S."/>
            <person name="Ara S."/>
            <person name="Begum Z."/>
            <person name="Srinivas T.N."/>
            <person name="Singh A."/>
            <person name="Kumar Pinnaka A."/>
        </authorList>
    </citation>
    <scope>NUCLEOTIDE SEQUENCE [LARGE SCALE GENOMIC DNA]</scope>
    <source>
        <strain evidence="2 3">AMV16</strain>
    </source>
</reference>
<proteinExistence type="predicted"/>
<evidence type="ECO:0000313" key="2">
    <source>
        <dbReference type="EMBL" id="EMR03895.1"/>
    </source>
</evidence>
<dbReference type="AlphaFoldDB" id="M7NQ97"/>
<gene>
    <name evidence="2" type="primary">cymR</name>
    <name evidence="2" type="ORF">ADICEAN_00952</name>
</gene>
<dbReference type="GO" id="GO:0003700">
    <property type="term" value="F:DNA-binding transcription factor activity"/>
    <property type="evidence" value="ECO:0007669"/>
    <property type="project" value="TreeGrafter"/>
</dbReference>
<evidence type="ECO:0000256" key="1">
    <source>
        <dbReference type="ARBA" id="ARBA00023125"/>
    </source>
</evidence>
<dbReference type="RefSeq" id="WP_009194354.1">
    <property type="nucleotide sequence ID" value="NZ_AODQ01000015.1"/>
</dbReference>
<keyword evidence="3" id="KW-1185">Reference proteome</keyword>
<dbReference type="OrthoDB" id="9802344at2"/>
<dbReference type="InterPro" id="IPR036388">
    <property type="entry name" value="WH-like_DNA-bd_sf"/>
</dbReference>
<evidence type="ECO:0000313" key="3">
    <source>
        <dbReference type="Proteomes" id="UP000011910"/>
    </source>
</evidence>
<protein>
    <submittedName>
        <fullName evidence="2">Cysteine metabolism repressor</fullName>
    </submittedName>
</protein>
<dbReference type="SUPFAM" id="SSF46785">
    <property type="entry name" value="Winged helix' DNA-binding domain"/>
    <property type="match status" value="1"/>
</dbReference>
<dbReference type="PANTHER" id="PTHR33221">
    <property type="entry name" value="WINGED HELIX-TURN-HELIX TRANSCRIPTIONAL REGULATOR, RRF2 FAMILY"/>
    <property type="match status" value="1"/>
</dbReference>
<dbReference type="PATRIC" id="fig|1279009.4.peg.964"/>
<dbReference type="GO" id="GO:0003677">
    <property type="term" value="F:DNA binding"/>
    <property type="evidence" value="ECO:0007669"/>
    <property type="project" value="UniProtKB-KW"/>
</dbReference>
<organism evidence="2 3">
    <name type="scientific">Cesiribacter andamanensis AMV16</name>
    <dbReference type="NCBI Taxonomy" id="1279009"/>
    <lineage>
        <taxon>Bacteria</taxon>
        <taxon>Pseudomonadati</taxon>
        <taxon>Bacteroidota</taxon>
        <taxon>Cytophagia</taxon>
        <taxon>Cytophagales</taxon>
        <taxon>Cesiribacteraceae</taxon>
        <taxon>Cesiribacter</taxon>
    </lineage>
</organism>
<dbReference type="PROSITE" id="PS51197">
    <property type="entry name" value="HTH_RRF2_2"/>
    <property type="match status" value="1"/>
</dbReference>
<keyword evidence="1" id="KW-0238">DNA-binding</keyword>
<dbReference type="eggNOG" id="COG1959">
    <property type="taxonomic scope" value="Bacteria"/>
</dbReference>
<dbReference type="InterPro" id="IPR036390">
    <property type="entry name" value="WH_DNA-bd_sf"/>
</dbReference>
<comment type="caution">
    <text evidence="2">The sequence shown here is derived from an EMBL/GenBank/DDBJ whole genome shotgun (WGS) entry which is preliminary data.</text>
</comment>
<dbReference type="NCBIfam" id="TIGR00738">
    <property type="entry name" value="rrf2_super"/>
    <property type="match status" value="1"/>
</dbReference>
<dbReference type="PANTHER" id="PTHR33221:SF5">
    <property type="entry name" value="HTH-TYPE TRANSCRIPTIONAL REGULATOR ISCR"/>
    <property type="match status" value="1"/>
</dbReference>
<dbReference type="STRING" id="1279009.ADICEAN_00952"/>
<dbReference type="Pfam" id="PF02082">
    <property type="entry name" value="Rrf2"/>
    <property type="match status" value="1"/>
</dbReference>
<sequence>MISKKTKYAINALVYLARRWEQGPVLISEIARAESIPQKFLEAILLELKRAQILASKKGKGGGYFLIRAPQEVSMAEVMRLFDGPIALLPCTAHRYYERCEECRNEHLCGIRDVFSVVRAATVRLLKNATLSEIMRREEALRNQPLPGEF</sequence>
<dbReference type="EMBL" id="AODQ01000015">
    <property type="protein sequence ID" value="EMR03895.1"/>
    <property type="molecule type" value="Genomic_DNA"/>
</dbReference>
<dbReference type="InterPro" id="IPR000944">
    <property type="entry name" value="Tscrpt_reg_Rrf2"/>
</dbReference>
<name>M7NQ97_9BACT</name>
<dbReference type="GO" id="GO:0005829">
    <property type="term" value="C:cytosol"/>
    <property type="evidence" value="ECO:0007669"/>
    <property type="project" value="TreeGrafter"/>
</dbReference>
<accession>M7NQ97</accession>
<dbReference type="Proteomes" id="UP000011910">
    <property type="component" value="Unassembled WGS sequence"/>
</dbReference>